<organism evidence="2 3">
    <name type="scientific">Porphyra umbilicalis</name>
    <name type="common">Purple laver</name>
    <name type="synonym">Red alga</name>
    <dbReference type="NCBI Taxonomy" id="2786"/>
    <lineage>
        <taxon>Eukaryota</taxon>
        <taxon>Rhodophyta</taxon>
        <taxon>Bangiophyceae</taxon>
        <taxon>Bangiales</taxon>
        <taxon>Bangiaceae</taxon>
        <taxon>Porphyra</taxon>
    </lineage>
</organism>
<feature type="region of interest" description="Disordered" evidence="1">
    <location>
        <begin position="532"/>
        <end position="588"/>
    </location>
</feature>
<evidence type="ECO:0000313" key="2">
    <source>
        <dbReference type="EMBL" id="OSX77629.1"/>
    </source>
</evidence>
<evidence type="ECO:0000313" key="3">
    <source>
        <dbReference type="Proteomes" id="UP000218209"/>
    </source>
</evidence>
<dbReference type="Proteomes" id="UP000218209">
    <property type="component" value="Unassembled WGS sequence"/>
</dbReference>
<protein>
    <submittedName>
        <fullName evidence="2">Uncharacterized protein</fullName>
    </submittedName>
</protein>
<sequence>MTAGVSELPGAGGRGGERACPAYCTRRPVARRAGRRWPPPAGLRLRGEGSALRRERRNHPFQMTQFDTDNQPDEADIIHIVPPDICVWTSLRTITFRHRPISRQMRLLWVADHNQRTACGLRLLAILWTMKRKTGTATGMIASCSFFPLVAPPPTDDLLWSLTRHRDPQVHQKASRSADHWSVASWAAAGGLLIGCWSAHFEPAWALLCIRGPQFRQIGVIVSRLLVRCVDLPPRTPSHSAAGAASPDTRVAPLPHPPPPHRRRRCSSSPPPLPPAPRRCRPSPHRTGSGAPRRRRPSGRPRRAAAAPPAPYRRRRRSRRHPGTALPLQFPLPSPALLPRCCPRGDREVFPHRFAALTAFHLGRSLPRYLLARASRIRGRHGLRPARRPFNHVLFPGTRLCSLPLSGMFILVLWCHGDERALRYNLFRSTYAFSCVTGPAARGIGGAMPDDDDERKAKFHVPVSFPAPGGRSLGTSSSQDGRPSGPSSSIGYHAPSGLGRVVCSGAAGANSKPASRGWRAGLTVTPLRAAPRGRPIARGLSGRRTIAPPPATPPVVKPATAPAAADGDEDGGAPLYDVKKREDCLSGR</sequence>
<name>A0A1X6P9P7_PORUM</name>
<proteinExistence type="predicted"/>
<accession>A0A1X6P9P7</accession>
<reference evidence="2 3" key="1">
    <citation type="submission" date="2017-03" db="EMBL/GenBank/DDBJ databases">
        <title>WGS assembly of Porphyra umbilicalis.</title>
        <authorList>
            <person name="Brawley S.H."/>
            <person name="Blouin N.A."/>
            <person name="Ficko-Blean E."/>
            <person name="Wheeler G.L."/>
            <person name="Lohr M."/>
            <person name="Goodson H.V."/>
            <person name="Jenkins J.W."/>
            <person name="Blaby-Haas C.E."/>
            <person name="Helliwell K.E."/>
            <person name="Chan C."/>
            <person name="Marriage T."/>
            <person name="Bhattacharya D."/>
            <person name="Klein A.S."/>
            <person name="Badis Y."/>
            <person name="Brodie J."/>
            <person name="Cao Y."/>
            <person name="Collen J."/>
            <person name="Dittami S.M."/>
            <person name="Gachon C.M."/>
            <person name="Green B.R."/>
            <person name="Karpowicz S."/>
            <person name="Kim J.W."/>
            <person name="Kudahl U."/>
            <person name="Lin S."/>
            <person name="Michel G."/>
            <person name="Mittag M."/>
            <person name="Olson B.J."/>
            <person name="Pangilinan J."/>
            <person name="Peng Y."/>
            <person name="Qiu H."/>
            <person name="Shu S."/>
            <person name="Singer J.T."/>
            <person name="Smith A.G."/>
            <person name="Sprecher B.N."/>
            <person name="Wagner V."/>
            <person name="Wang W."/>
            <person name="Wang Z.-Y."/>
            <person name="Yan J."/>
            <person name="Yarish C."/>
            <person name="Zoeuner-Riek S."/>
            <person name="Zhuang Y."/>
            <person name="Zou Y."/>
            <person name="Lindquist E.A."/>
            <person name="Grimwood J."/>
            <person name="Barry K."/>
            <person name="Rokhsar D.S."/>
            <person name="Schmutz J."/>
            <person name="Stiller J.W."/>
            <person name="Grossman A.R."/>
            <person name="Prochnik S.E."/>
        </authorList>
    </citation>
    <scope>NUCLEOTIDE SEQUENCE [LARGE SCALE GENOMIC DNA]</scope>
    <source>
        <strain evidence="2">4086291</strain>
    </source>
</reference>
<feature type="compositionally biased region" description="Basic residues" evidence="1">
    <location>
        <begin position="312"/>
        <end position="322"/>
    </location>
</feature>
<feature type="compositionally biased region" description="Polar residues" evidence="1">
    <location>
        <begin position="473"/>
        <end position="490"/>
    </location>
</feature>
<dbReference type="EMBL" id="KV918832">
    <property type="protein sequence ID" value="OSX77629.1"/>
    <property type="molecule type" value="Genomic_DNA"/>
</dbReference>
<dbReference type="AlphaFoldDB" id="A0A1X6P9P7"/>
<feature type="region of interest" description="Disordered" evidence="1">
    <location>
        <begin position="462"/>
        <end position="491"/>
    </location>
</feature>
<evidence type="ECO:0000256" key="1">
    <source>
        <dbReference type="SAM" id="MobiDB-lite"/>
    </source>
</evidence>
<gene>
    <name evidence="2" type="ORF">BU14_0141s0013</name>
</gene>
<feature type="compositionally biased region" description="Basic residues" evidence="1">
    <location>
        <begin position="292"/>
        <end position="303"/>
    </location>
</feature>
<feature type="compositionally biased region" description="Pro residues" evidence="1">
    <location>
        <begin position="547"/>
        <end position="556"/>
    </location>
</feature>
<feature type="compositionally biased region" description="Basic and acidic residues" evidence="1">
    <location>
        <begin position="577"/>
        <end position="588"/>
    </location>
</feature>
<feature type="region of interest" description="Disordered" evidence="1">
    <location>
        <begin position="236"/>
        <end position="328"/>
    </location>
</feature>
<keyword evidence="3" id="KW-1185">Reference proteome</keyword>